<dbReference type="Proteomes" id="UP000252355">
    <property type="component" value="Unassembled WGS sequence"/>
</dbReference>
<accession>A0A367ZK90</accession>
<name>A0A367ZK90_9BACT</name>
<dbReference type="EMBL" id="QOQW01000022">
    <property type="protein sequence ID" value="RCK78535.1"/>
    <property type="molecule type" value="Genomic_DNA"/>
</dbReference>
<reference evidence="1 2" key="1">
    <citation type="submission" date="2018-05" db="EMBL/GenBank/DDBJ databases">
        <title>A metagenomic window into the 2 km-deep terrestrial subsurface aquifer revealed taxonomically and functionally diverse microbial community comprising novel uncultured bacterial lineages.</title>
        <authorList>
            <person name="Kadnikov V.V."/>
            <person name="Mardanov A.V."/>
            <person name="Beletsky A.V."/>
            <person name="Banks D."/>
            <person name="Pimenov N.V."/>
            <person name="Frank Y.A."/>
            <person name="Karnachuk O.V."/>
            <person name="Ravin N.V."/>
        </authorList>
    </citation>
    <scope>NUCLEOTIDE SEQUENCE [LARGE SCALE GENOMIC DNA]</scope>
    <source>
        <strain evidence="1">BY5</strain>
    </source>
</reference>
<proteinExistence type="predicted"/>
<sequence length="67" mass="7765">MYLQGMVDTAVLKIMNVRLTRQQALDLVLRVRQLACDLFPDAASTFDLIYMSRFRRVIDEYAAPDPE</sequence>
<dbReference type="AlphaFoldDB" id="A0A367ZK90"/>
<gene>
    <name evidence="1" type="ORF">OZSIB_1455</name>
</gene>
<protein>
    <submittedName>
        <fullName evidence="1">Uncharacterized protein</fullName>
    </submittedName>
</protein>
<comment type="caution">
    <text evidence="1">The sequence shown here is derived from an EMBL/GenBank/DDBJ whole genome shotgun (WGS) entry which is preliminary data.</text>
</comment>
<evidence type="ECO:0000313" key="1">
    <source>
        <dbReference type="EMBL" id="RCK78535.1"/>
    </source>
</evidence>
<organism evidence="1 2">
    <name type="scientific">Candidatus Ozemobacter sibiricus</name>
    <dbReference type="NCBI Taxonomy" id="2268124"/>
    <lineage>
        <taxon>Bacteria</taxon>
        <taxon>Candidatus Ozemobacteria</taxon>
        <taxon>Candidatus Ozemobacterales</taxon>
        <taxon>Candidatus Ozemobacteraceae</taxon>
        <taxon>Candidatus Ozemobacter</taxon>
    </lineage>
</organism>
<evidence type="ECO:0000313" key="2">
    <source>
        <dbReference type="Proteomes" id="UP000252355"/>
    </source>
</evidence>